<protein>
    <submittedName>
        <fullName evidence="1">616_t:CDS:1</fullName>
    </submittedName>
</protein>
<reference evidence="1" key="1">
    <citation type="submission" date="2021-06" db="EMBL/GenBank/DDBJ databases">
        <authorList>
            <person name="Kallberg Y."/>
            <person name="Tangrot J."/>
            <person name="Rosling A."/>
        </authorList>
    </citation>
    <scope>NUCLEOTIDE SEQUENCE</scope>
    <source>
        <strain evidence="1">CL356</strain>
    </source>
</reference>
<comment type="caution">
    <text evidence="1">The sequence shown here is derived from an EMBL/GenBank/DDBJ whole genome shotgun (WGS) entry which is preliminary data.</text>
</comment>
<dbReference type="EMBL" id="CAJVPT010057603">
    <property type="protein sequence ID" value="CAG8758829.1"/>
    <property type="molecule type" value="Genomic_DNA"/>
</dbReference>
<evidence type="ECO:0000313" key="1">
    <source>
        <dbReference type="EMBL" id="CAG8758829.1"/>
    </source>
</evidence>
<accession>A0ACA9QNU5</accession>
<evidence type="ECO:0000313" key="2">
    <source>
        <dbReference type="Proteomes" id="UP000789525"/>
    </source>
</evidence>
<gene>
    <name evidence="1" type="ORF">ACOLOM_LOCUS13095</name>
</gene>
<feature type="non-terminal residue" evidence="1">
    <location>
        <position position="152"/>
    </location>
</feature>
<name>A0ACA9QNU5_9GLOM</name>
<feature type="non-terminal residue" evidence="1">
    <location>
        <position position="1"/>
    </location>
</feature>
<organism evidence="1 2">
    <name type="scientific">Acaulospora colombiana</name>
    <dbReference type="NCBI Taxonomy" id="27376"/>
    <lineage>
        <taxon>Eukaryota</taxon>
        <taxon>Fungi</taxon>
        <taxon>Fungi incertae sedis</taxon>
        <taxon>Mucoromycota</taxon>
        <taxon>Glomeromycotina</taxon>
        <taxon>Glomeromycetes</taxon>
        <taxon>Diversisporales</taxon>
        <taxon>Acaulosporaceae</taxon>
        <taxon>Acaulospora</taxon>
    </lineage>
</organism>
<proteinExistence type="predicted"/>
<keyword evidence="2" id="KW-1185">Reference proteome</keyword>
<sequence>IVWNSPANPSHTLSCGHDGRLQIIDDRDPMFKNMFQRIRAFMMSVCWPCHYGGIAYADSDNTVRYIRMEDLKKTTGLIMHHANVWNSSLVLSPVHGKLFGGRIGENSKHLSVEGQTSSIENFTRTPAPETTITYHVPESFSHFYRPEISIQR</sequence>
<dbReference type="Proteomes" id="UP000789525">
    <property type="component" value="Unassembled WGS sequence"/>
</dbReference>